<evidence type="ECO:0000313" key="5">
    <source>
        <dbReference type="EMBL" id="MFC6022618.1"/>
    </source>
</evidence>
<dbReference type="PANTHER" id="PTHR43580:SF2">
    <property type="entry name" value="CYTOKINE-LIKE NUCLEAR FACTOR N-PAC"/>
    <property type="match status" value="1"/>
</dbReference>
<evidence type="ECO:0000256" key="1">
    <source>
        <dbReference type="ARBA" id="ARBA00009080"/>
    </source>
</evidence>
<dbReference type="SUPFAM" id="SSF51735">
    <property type="entry name" value="NAD(P)-binding Rossmann-fold domains"/>
    <property type="match status" value="1"/>
</dbReference>
<evidence type="ECO:0000256" key="2">
    <source>
        <dbReference type="ARBA" id="ARBA00023002"/>
    </source>
</evidence>
<dbReference type="InterPro" id="IPR015815">
    <property type="entry name" value="HIBADH-related"/>
</dbReference>
<feature type="domain" description="NADPH-dependent reductive aminase-like C-terminal" evidence="4">
    <location>
        <begin position="169"/>
        <end position="293"/>
    </location>
</feature>
<dbReference type="EC" id="1.1.-.-" evidence="5"/>
<dbReference type="Pfam" id="PF21761">
    <property type="entry name" value="RedAm-like_C"/>
    <property type="match status" value="1"/>
</dbReference>
<reference evidence="6" key="1">
    <citation type="journal article" date="2019" name="Int. J. Syst. Evol. Microbiol.">
        <title>The Global Catalogue of Microorganisms (GCM) 10K type strain sequencing project: providing services to taxonomists for standard genome sequencing and annotation.</title>
        <authorList>
            <consortium name="The Broad Institute Genomics Platform"/>
            <consortium name="The Broad Institute Genome Sequencing Center for Infectious Disease"/>
            <person name="Wu L."/>
            <person name="Ma J."/>
        </authorList>
    </citation>
    <scope>NUCLEOTIDE SEQUENCE [LARGE SCALE GENOMIC DNA]</scope>
    <source>
        <strain evidence="6">ZS-35-S2</strain>
    </source>
</reference>
<accession>A0ABW1KP14</accession>
<feature type="domain" description="6-phosphogluconate dehydrogenase NADP-binding" evidence="3">
    <location>
        <begin position="13"/>
        <end position="167"/>
    </location>
</feature>
<dbReference type="PIRSF" id="PIRSF000103">
    <property type="entry name" value="HIBADH"/>
    <property type="match status" value="1"/>
</dbReference>
<keyword evidence="2 5" id="KW-0560">Oxidoreductase</keyword>
<dbReference type="InterPro" id="IPR013328">
    <property type="entry name" value="6PGD_dom2"/>
</dbReference>
<evidence type="ECO:0000259" key="3">
    <source>
        <dbReference type="Pfam" id="PF03446"/>
    </source>
</evidence>
<keyword evidence="6" id="KW-1185">Reference proteome</keyword>
<dbReference type="Pfam" id="PF03446">
    <property type="entry name" value="NAD_binding_2"/>
    <property type="match status" value="1"/>
</dbReference>
<evidence type="ECO:0000313" key="6">
    <source>
        <dbReference type="Proteomes" id="UP001596203"/>
    </source>
</evidence>
<comment type="similarity">
    <text evidence="1">Belongs to the HIBADH-related family.</text>
</comment>
<sequence length="300" mass="30580">MTTRSIKGDPAPVTVLGLGPMGQALAAAFLAGGHDTTVWNRTAARAEILATRGAAVAATPAEAVGASPLVVVCVRNYEAVRAILADAGDVLKGRTLVNLTADAPERARELADWAAERGIDYLDGSIMSPVDTIGGPGAVLLYSGPEAVYQAHQPSLASLGGTASYLGADPGRAAAYDVALLDLFWTTMSGYVHALALARTQGIAARDLAAYAQGIVGLMGGIIPEFAAEVDEGRHPGTDATLASAAAGMDHVIHAAQAQHLDVGVLTAARAVAGRALAEGHGEDSFSRLTDVLLRSAANR</sequence>
<dbReference type="EMBL" id="JBHSPR010000060">
    <property type="protein sequence ID" value="MFC6022618.1"/>
    <property type="molecule type" value="Genomic_DNA"/>
</dbReference>
<dbReference type="Gene3D" id="3.40.50.720">
    <property type="entry name" value="NAD(P)-binding Rossmann-like Domain"/>
    <property type="match status" value="1"/>
</dbReference>
<dbReference type="RefSeq" id="WP_377432285.1">
    <property type="nucleotide sequence ID" value="NZ_JBHSPR010000060.1"/>
</dbReference>
<dbReference type="InterPro" id="IPR006115">
    <property type="entry name" value="6PGDH_NADP-bd"/>
</dbReference>
<proteinExistence type="inferred from homology"/>
<comment type="caution">
    <text evidence="5">The sequence shown here is derived from an EMBL/GenBank/DDBJ whole genome shotgun (WGS) entry which is preliminary data.</text>
</comment>
<dbReference type="Gene3D" id="1.10.1040.10">
    <property type="entry name" value="N-(1-d-carboxylethyl)-l-norvaline Dehydrogenase, domain 2"/>
    <property type="match status" value="1"/>
</dbReference>
<protein>
    <submittedName>
        <fullName evidence="5">NAD(P)-dependent oxidoreductase</fullName>
        <ecNumber evidence="5">1.1.-.-</ecNumber>
    </submittedName>
</protein>
<evidence type="ECO:0000259" key="4">
    <source>
        <dbReference type="Pfam" id="PF21761"/>
    </source>
</evidence>
<organism evidence="5 6">
    <name type="scientific">Plantactinospora solaniradicis</name>
    <dbReference type="NCBI Taxonomy" id="1723736"/>
    <lineage>
        <taxon>Bacteria</taxon>
        <taxon>Bacillati</taxon>
        <taxon>Actinomycetota</taxon>
        <taxon>Actinomycetes</taxon>
        <taxon>Micromonosporales</taxon>
        <taxon>Micromonosporaceae</taxon>
        <taxon>Plantactinospora</taxon>
    </lineage>
</organism>
<name>A0ABW1KP14_9ACTN</name>
<dbReference type="Proteomes" id="UP001596203">
    <property type="component" value="Unassembled WGS sequence"/>
</dbReference>
<gene>
    <name evidence="5" type="ORF">ACFP2T_41480</name>
</gene>
<dbReference type="PANTHER" id="PTHR43580">
    <property type="entry name" value="OXIDOREDUCTASE GLYR1-RELATED"/>
    <property type="match status" value="1"/>
</dbReference>
<dbReference type="InterPro" id="IPR048666">
    <property type="entry name" value="RedAm-like_C"/>
</dbReference>
<dbReference type="InterPro" id="IPR036291">
    <property type="entry name" value="NAD(P)-bd_dom_sf"/>
</dbReference>
<dbReference type="GO" id="GO:0016491">
    <property type="term" value="F:oxidoreductase activity"/>
    <property type="evidence" value="ECO:0007669"/>
    <property type="project" value="UniProtKB-KW"/>
</dbReference>
<dbReference type="InterPro" id="IPR051265">
    <property type="entry name" value="HIBADH-related_NP60_sf"/>
</dbReference>